<evidence type="ECO:0000313" key="1">
    <source>
        <dbReference type="EMBL" id="SVB96581.1"/>
    </source>
</evidence>
<feature type="non-terminal residue" evidence="1">
    <location>
        <position position="193"/>
    </location>
</feature>
<proteinExistence type="predicted"/>
<name>A0A382ID27_9ZZZZ</name>
<gene>
    <name evidence="1" type="ORF">METZ01_LOCUS249435</name>
</gene>
<organism evidence="1">
    <name type="scientific">marine metagenome</name>
    <dbReference type="NCBI Taxonomy" id="408172"/>
    <lineage>
        <taxon>unclassified sequences</taxon>
        <taxon>metagenomes</taxon>
        <taxon>ecological metagenomes</taxon>
    </lineage>
</organism>
<accession>A0A382ID27</accession>
<reference evidence="1" key="1">
    <citation type="submission" date="2018-05" db="EMBL/GenBank/DDBJ databases">
        <authorList>
            <person name="Lanie J.A."/>
            <person name="Ng W.-L."/>
            <person name="Kazmierczak K.M."/>
            <person name="Andrzejewski T.M."/>
            <person name="Davidsen T.M."/>
            <person name="Wayne K.J."/>
            <person name="Tettelin H."/>
            <person name="Glass J.I."/>
            <person name="Rusch D."/>
            <person name="Podicherti R."/>
            <person name="Tsui H.-C.T."/>
            <person name="Winkler M.E."/>
        </authorList>
    </citation>
    <scope>NUCLEOTIDE SEQUENCE</scope>
</reference>
<protein>
    <submittedName>
        <fullName evidence="1">Uncharacterized protein</fullName>
    </submittedName>
</protein>
<sequence length="193" mass="21175">MAYLNKTSQVLKAVLTNKGREKLAQGNFNVTHFALADDEIDYTLWNTAHPSGSDYYGTVIENLPLLEPVPNETSVMRYKLLRDTTHLDTSQGFRMAVIDGTFNNRVTTNSGILELSWKNNSAVGTSDSLQATTLNLNANAGPEGYSYTLLNTNIAFLYLDNNIATGGRFQQDTAQSLRFRASQTLIAPAGNST</sequence>
<dbReference type="AlphaFoldDB" id="A0A382ID27"/>
<dbReference type="EMBL" id="UINC01066165">
    <property type="protein sequence ID" value="SVB96581.1"/>
    <property type="molecule type" value="Genomic_DNA"/>
</dbReference>